<evidence type="ECO:0000313" key="4">
    <source>
        <dbReference type="Proteomes" id="UP000642284"/>
    </source>
</evidence>
<dbReference type="RefSeq" id="WP_187814598.1">
    <property type="nucleotide sequence ID" value="NZ_JACTVJ010000007.1"/>
</dbReference>
<dbReference type="Proteomes" id="UP000642284">
    <property type="component" value="Unassembled WGS sequence"/>
</dbReference>
<dbReference type="InterPro" id="IPR013517">
    <property type="entry name" value="FG-GAP"/>
</dbReference>
<feature type="chain" id="PRO_5046619055" evidence="2">
    <location>
        <begin position="35"/>
        <end position="626"/>
    </location>
</feature>
<evidence type="ECO:0000256" key="1">
    <source>
        <dbReference type="ARBA" id="ARBA00022729"/>
    </source>
</evidence>
<accession>A0ABR7SHP5</accession>
<gene>
    <name evidence="3" type="ORF">H9Y04_16265</name>
</gene>
<dbReference type="Gene3D" id="2.40.128.340">
    <property type="match status" value="3"/>
</dbReference>
<dbReference type="Pfam" id="PF13517">
    <property type="entry name" value="FG-GAP_3"/>
    <property type="match status" value="3"/>
</dbReference>
<dbReference type="SUPFAM" id="SSF69318">
    <property type="entry name" value="Integrin alpha N-terminal domain"/>
    <property type="match status" value="2"/>
</dbReference>
<feature type="signal peptide" evidence="2">
    <location>
        <begin position="1"/>
        <end position="34"/>
    </location>
</feature>
<dbReference type="EMBL" id="JACTVJ010000007">
    <property type="protein sequence ID" value="MBC9714117.1"/>
    <property type="molecule type" value="Genomic_DNA"/>
</dbReference>
<organism evidence="3 4">
    <name type="scientific">Streptomyces polyasparticus</name>
    <dbReference type="NCBI Taxonomy" id="2767826"/>
    <lineage>
        <taxon>Bacteria</taxon>
        <taxon>Bacillati</taxon>
        <taxon>Actinomycetota</taxon>
        <taxon>Actinomycetes</taxon>
        <taxon>Kitasatosporales</taxon>
        <taxon>Streptomycetaceae</taxon>
        <taxon>Streptomyces</taxon>
    </lineage>
</organism>
<evidence type="ECO:0000313" key="3">
    <source>
        <dbReference type="EMBL" id="MBC9714117.1"/>
    </source>
</evidence>
<dbReference type="InterPro" id="IPR028994">
    <property type="entry name" value="Integrin_alpha_N"/>
</dbReference>
<sequence length="626" mass="65152">MVIPFVRSSVRCAVLVAGAALVCAGAVVPPSAVAAEAPVGVSVTEGSTAQYVATRTQQGVAGEEFTYRLSGSGSAAWGEISAGQAFDCSAAGSVLTCTAHEVTVPNERVVTAQVVTEEGTAGSTFTIDAASPDGTQTHAYTVAGRPRSTQSLTGQGAHTLRIKAPASGATPRFGSGYAFEGYHISPPQFTFELPQGVTEAASECTQSGSTVTCRRTSGGYGDYEVPVTVAPDAPGGRTETAGTAFRKNEWGAALGVDTGTPFVLDLEVAPPGGEIAPRHDHDGDGRSDMAAWYLYGDRHSALHTLLANADGTLRQPFGSYASNPGSWNVSRMQFTTGDYNGDGRADVGLLYDYQGGKVSLITALAKPDGGFARPVASWQSKPGGFYGSSMTIQSGDFNGDGRDDIAAWYAYSAGGNRIFTFAAGPDGGFAAPVAAHEETASWQRSRSKLLTGDFNGDGRDDLAALYGAEDGTLTAHSFLSTPVGGFTRTASWSSGTFGSFTRAHPHAGDFDGDGVEDLALWYDYADGRDGIFTLKASADGRFAAPVGAYQARAGSWTYPNMKVLTGDYDGDGRADIGTLYGYGDGRIAMFTWPGTASGFGAPRTGWRSDGKGYNHRAATPVRSYNH</sequence>
<comment type="caution">
    <text evidence="3">The sequence shown here is derived from an EMBL/GenBank/DDBJ whole genome shotgun (WGS) entry which is preliminary data.</text>
</comment>
<reference evidence="3 4" key="1">
    <citation type="submission" date="2020-08" db="EMBL/GenBank/DDBJ databases">
        <title>Genemic of Streptomyces polyaspartic.</title>
        <authorList>
            <person name="Liu W."/>
        </authorList>
    </citation>
    <scope>NUCLEOTIDE SEQUENCE [LARGE SCALE GENOMIC DNA]</scope>
    <source>
        <strain evidence="3 4">TRM66268-LWL</strain>
    </source>
</reference>
<proteinExistence type="predicted"/>
<protein>
    <submittedName>
        <fullName evidence="3">VCBS repeat-containing protein</fullName>
    </submittedName>
</protein>
<evidence type="ECO:0000256" key="2">
    <source>
        <dbReference type="SAM" id="SignalP"/>
    </source>
</evidence>
<keyword evidence="4" id="KW-1185">Reference proteome</keyword>
<keyword evidence="1 2" id="KW-0732">Signal</keyword>
<name>A0ABR7SHP5_9ACTN</name>